<keyword evidence="2 4" id="KW-0863">Zinc-finger</keyword>
<evidence type="ECO:0000256" key="2">
    <source>
        <dbReference type="ARBA" id="ARBA00022771"/>
    </source>
</evidence>
<evidence type="ECO:0000313" key="7">
    <source>
        <dbReference type="EMBL" id="KAJ0193351.1"/>
    </source>
</evidence>
<dbReference type="GO" id="GO:0008270">
    <property type="term" value="F:zinc ion binding"/>
    <property type="evidence" value="ECO:0007669"/>
    <property type="project" value="UniProtKB-KW"/>
</dbReference>
<dbReference type="PROSITE" id="PS50808">
    <property type="entry name" value="ZF_BED"/>
    <property type="match status" value="1"/>
</dbReference>
<evidence type="ECO:0000259" key="6">
    <source>
        <dbReference type="PROSITE" id="PS50808"/>
    </source>
</evidence>
<evidence type="ECO:0000256" key="3">
    <source>
        <dbReference type="ARBA" id="ARBA00022833"/>
    </source>
</evidence>
<accession>A0A9R1UTH8</accession>
<dbReference type="PANTHER" id="PTHR46951">
    <property type="entry name" value="BED-TYPE DOMAIN-CONTAINING PROTEIN"/>
    <property type="match status" value="1"/>
</dbReference>
<dbReference type="Proteomes" id="UP000235145">
    <property type="component" value="Unassembled WGS sequence"/>
</dbReference>
<feature type="compositionally biased region" description="Acidic residues" evidence="5">
    <location>
        <begin position="86"/>
        <end position="96"/>
    </location>
</feature>
<feature type="region of interest" description="Disordered" evidence="5">
    <location>
        <begin position="68"/>
        <end position="104"/>
    </location>
</feature>
<keyword evidence="8" id="KW-1185">Reference proteome</keyword>
<evidence type="ECO:0000256" key="4">
    <source>
        <dbReference type="PROSITE-ProRule" id="PRU00027"/>
    </source>
</evidence>
<keyword evidence="1" id="KW-0479">Metal-binding</keyword>
<dbReference type="EMBL" id="NBSK02000008">
    <property type="protein sequence ID" value="KAJ0193351.1"/>
    <property type="molecule type" value="Genomic_DNA"/>
</dbReference>
<evidence type="ECO:0000256" key="1">
    <source>
        <dbReference type="ARBA" id="ARBA00022723"/>
    </source>
</evidence>
<proteinExistence type="predicted"/>
<dbReference type="InterPro" id="IPR003656">
    <property type="entry name" value="Znf_BED"/>
</dbReference>
<sequence>MASNDPGWQYGTAVEGKGNQKMICTFCNKTTKGGITRHKHHLAGDSAQVLKCPRVPIEIQKLFIDASDKKKQDKEATNKIPHFDDDVVDIDEDEEATTNSEFFQ</sequence>
<comment type="caution">
    <text evidence="7">The sequence shown here is derived from an EMBL/GenBank/DDBJ whole genome shotgun (WGS) entry which is preliminary data.</text>
</comment>
<evidence type="ECO:0000313" key="8">
    <source>
        <dbReference type="Proteomes" id="UP000235145"/>
    </source>
</evidence>
<name>A0A9R1UTH8_LACSA</name>
<protein>
    <recommendedName>
        <fullName evidence="6">BED-type domain-containing protein</fullName>
    </recommendedName>
</protein>
<dbReference type="AlphaFoldDB" id="A0A9R1UTH8"/>
<dbReference type="GO" id="GO:0003677">
    <property type="term" value="F:DNA binding"/>
    <property type="evidence" value="ECO:0007669"/>
    <property type="project" value="InterPro"/>
</dbReference>
<reference evidence="7 8" key="1">
    <citation type="journal article" date="2017" name="Nat. Commun.">
        <title>Genome assembly with in vitro proximity ligation data and whole-genome triplication in lettuce.</title>
        <authorList>
            <person name="Reyes-Chin-Wo S."/>
            <person name="Wang Z."/>
            <person name="Yang X."/>
            <person name="Kozik A."/>
            <person name="Arikit S."/>
            <person name="Song C."/>
            <person name="Xia L."/>
            <person name="Froenicke L."/>
            <person name="Lavelle D.O."/>
            <person name="Truco M.J."/>
            <person name="Xia R."/>
            <person name="Zhu S."/>
            <person name="Xu C."/>
            <person name="Xu H."/>
            <person name="Xu X."/>
            <person name="Cox K."/>
            <person name="Korf I."/>
            <person name="Meyers B.C."/>
            <person name="Michelmore R.W."/>
        </authorList>
    </citation>
    <scope>NUCLEOTIDE SEQUENCE [LARGE SCALE GENOMIC DNA]</scope>
    <source>
        <strain evidence="8">cv. Salinas</strain>
        <tissue evidence="7">Seedlings</tissue>
    </source>
</reference>
<dbReference type="Pfam" id="PF02892">
    <property type="entry name" value="zf-BED"/>
    <property type="match status" value="1"/>
</dbReference>
<feature type="domain" description="BED-type" evidence="6">
    <location>
        <begin position="2"/>
        <end position="59"/>
    </location>
</feature>
<dbReference type="PANTHER" id="PTHR46951:SF2">
    <property type="entry name" value="BED-TYPE DOMAIN-CONTAINING PROTEIN"/>
    <property type="match status" value="1"/>
</dbReference>
<feature type="compositionally biased region" description="Basic and acidic residues" evidence="5">
    <location>
        <begin position="68"/>
        <end position="85"/>
    </location>
</feature>
<organism evidence="7 8">
    <name type="scientific">Lactuca sativa</name>
    <name type="common">Garden lettuce</name>
    <dbReference type="NCBI Taxonomy" id="4236"/>
    <lineage>
        <taxon>Eukaryota</taxon>
        <taxon>Viridiplantae</taxon>
        <taxon>Streptophyta</taxon>
        <taxon>Embryophyta</taxon>
        <taxon>Tracheophyta</taxon>
        <taxon>Spermatophyta</taxon>
        <taxon>Magnoliopsida</taxon>
        <taxon>eudicotyledons</taxon>
        <taxon>Gunneridae</taxon>
        <taxon>Pentapetalae</taxon>
        <taxon>asterids</taxon>
        <taxon>campanulids</taxon>
        <taxon>Asterales</taxon>
        <taxon>Asteraceae</taxon>
        <taxon>Cichorioideae</taxon>
        <taxon>Cichorieae</taxon>
        <taxon>Lactucinae</taxon>
        <taxon>Lactuca</taxon>
    </lineage>
</organism>
<evidence type="ECO:0000256" key="5">
    <source>
        <dbReference type="SAM" id="MobiDB-lite"/>
    </source>
</evidence>
<keyword evidence="3" id="KW-0862">Zinc</keyword>
<gene>
    <name evidence="7" type="ORF">LSAT_V11C800448530</name>
</gene>